<dbReference type="FunFam" id="2.30.30.60:FF:000001">
    <property type="entry name" value="MscS Mechanosensitive ion channel"/>
    <property type="match status" value="1"/>
</dbReference>
<dbReference type="RefSeq" id="WP_007317928.1">
    <property type="nucleotide sequence ID" value="NZ_BAEH01000059.1"/>
</dbReference>
<dbReference type="Pfam" id="PF21082">
    <property type="entry name" value="MS_channel_3rd"/>
    <property type="match status" value="1"/>
</dbReference>
<dbReference type="PANTHER" id="PTHR30460">
    <property type="entry name" value="MODERATE CONDUCTANCE MECHANOSENSITIVE CHANNEL YBIO"/>
    <property type="match status" value="1"/>
</dbReference>
<evidence type="ECO:0000256" key="7">
    <source>
        <dbReference type="SAM" id="MobiDB-lite"/>
    </source>
</evidence>
<evidence type="ECO:0000313" key="12">
    <source>
        <dbReference type="Proteomes" id="UP000035034"/>
    </source>
</evidence>
<evidence type="ECO:0000256" key="4">
    <source>
        <dbReference type="ARBA" id="ARBA00022692"/>
    </source>
</evidence>
<dbReference type="eggNOG" id="COG0668">
    <property type="taxonomic scope" value="Bacteria"/>
</dbReference>
<feature type="transmembrane region" description="Helical" evidence="8">
    <location>
        <begin position="38"/>
        <end position="57"/>
    </location>
</feature>
<feature type="domain" description="Mechanosensitive ion channel MscS" evidence="9">
    <location>
        <begin position="134"/>
        <end position="202"/>
    </location>
</feature>
<evidence type="ECO:0000256" key="6">
    <source>
        <dbReference type="ARBA" id="ARBA00023136"/>
    </source>
</evidence>
<gene>
    <name evidence="11" type="ORF">GOEFS_059_00260</name>
</gene>
<evidence type="ECO:0000259" key="10">
    <source>
        <dbReference type="Pfam" id="PF21082"/>
    </source>
</evidence>
<sequence>MPMGSGSVIATQDVLANLSAPAGTSRLIRWFATNGVEIALWVLAAAIIIRFVNWALARYEKKIDREFDGSDLIVRTESTKHRRALLQVLAWTTIGIVVLVAGLQILMCFGLPVTSLVGPGAVVGAALGFGAQRVVQDLLAGFFIVTERQYGYGDVVELALTGGSVAEGTVEDVNLRVTKLRTSDGEVVTVPNGQIVKSTNLSKDWARAVVDIPIPAEADIGEVNEILARVGTDFFNDRHMHKLLLDAPAPLGVTNLELDSMTVRMVARTLPGKQFEISRALRARIIRALARAGITIAPGRDVVSASTPPTGLDVEQGHGDD</sequence>
<dbReference type="STRING" id="1077974.GOEFS_059_00260"/>
<keyword evidence="3" id="KW-1003">Cell membrane</keyword>
<dbReference type="GO" id="GO:0005886">
    <property type="term" value="C:plasma membrane"/>
    <property type="evidence" value="ECO:0007669"/>
    <property type="project" value="UniProtKB-SubCell"/>
</dbReference>
<organism evidence="11 12">
    <name type="scientific">Gordonia effusa NBRC 100432</name>
    <dbReference type="NCBI Taxonomy" id="1077974"/>
    <lineage>
        <taxon>Bacteria</taxon>
        <taxon>Bacillati</taxon>
        <taxon>Actinomycetota</taxon>
        <taxon>Actinomycetes</taxon>
        <taxon>Mycobacteriales</taxon>
        <taxon>Gordoniaceae</taxon>
        <taxon>Gordonia</taxon>
    </lineage>
</organism>
<dbReference type="InterPro" id="IPR023408">
    <property type="entry name" value="MscS_beta-dom_sf"/>
</dbReference>
<proteinExistence type="inferred from homology"/>
<dbReference type="Gene3D" id="2.30.30.60">
    <property type="match status" value="1"/>
</dbReference>
<evidence type="ECO:0000256" key="8">
    <source>
        <dbReference type="SAM" id="Phobius"/>
    </source>
</evidence>
<feature type="region of interest" description="Disordered" evidence="7">
    <location>
        <begin position="301"/>
        <end position="321"/>
    </location>
</feature>
<keyword evidence="4 8" id="KW-0812">Transmembrane</keyword>
<dbReference type="InterPro" id="IPR045276">
    <property type="entry name" value="YbiO_bact"/>
</dbReference>
<dbReference type="Proteomes" id="UP000035034">
    <property type="component" value="Unassembled WGS sequence"/>
</dbReference>
<evidence type="ECO:0000256" key="1">
    <source>
        <dbReference type="ARBA" id="ARBA00004651"/>
    </source>
</evidence>
<feature type="transmembrane region" description="Helical" evidence="8">
    <location>
        <begin position="84"/>
        <end position="107"/>
    </location>
</feature>
<protein>
    <submittedName>
        <fullName evidence="11">MscS family protein</fullName>
    </submittedName>
</protein>
<dbReference type="OrthoDB" id="4638917at2"/>
<evidence type="ECO:0000313" key="11">
    <source>
        <dbReference type="EMBL" id="GAB18592.1"/>
    </source>
</evidence>
<dbReference type="Gene3D" id="1.10.287.1260">
    <property type="match status" value="1"/>
</dbReference>
<evidence type="ECO:0000256" key="3">
    <source>
        <dbReference type="ARBA" id="ARBA00022475"/>
    </source>
</evidence>
<feature type="domain" description="Mechanosensitive ion channel MscS C-terminal" evidence="10">
    <location>
        <begin position="209"/>
        <end position="296"/>
    </location>
</feature>
<dbReference type="Pfam" id="PF00924">
    <property type="entry name" value="MS_channel_2nd"/>
    <property type="match status" value="1"/>
</dbReference>
<dbReference type="AlphaFoldDB" id="H0R0J1"/>
<dbReference type="SUPFAM" id="SSF82689">
    <property type="entry name" value="Mechanosensitive channel protein MscS (YggB), C-terminal domain"/>
    <property type="match status" value="1"/>
</dbReference>
<dbReference type="SUPFAM" id="SSF50182">
    <property type="entry name" value="Sm-like ribonucleoproteins"/>
    <property type="match status" value="1"/>
</dbReference>
<evidence type="ECO:0000259" key="9">
    <source>
        <dbReference type="Pfam" id="PF00924"/>
    </source>
</evidence>
<dbReference type="EMBL" id="BAEH01000059">
    <property type="protein sequence ID" value="GAB18592.1"/>
    <property type="molecule type" value="Genomic_DNA"/>
</dbReference>
<dbReference type="InterPro" id="IPR011066">
    <property type="entry name" value="MscS_channel_C_sf"/>
</dbReference>
<comment type="subcellular location">
    <subcellularLocation>
        <location evidence="1">Cell membrane</location>
        <topology evidence="1">Multi-pass membrane protein</topology>
    </subcellularLocation>
</comment>
<name>H0R0J1_9ACTN</name>
<dbReference type="PANTHER" id="PTHR30460:SF0">
    <property type="entry name" value="MODERATE CONDUCTANCE MECHANOSENSITIVE CHANNEL YBIO"/>
    <property type="match status" value="1"/>
</dbReference>
<dbReference type="GO" id="GO:0008381">
    <property type="term" value="F:mechanosensitive monoatomic ion channel activity"/>
    <property type="evidence" value="ECO:0007669"/>
    <property type="project" value="InterPro"/>
</dbReference>
<evidence type="ECO:0000256" key="5">
    <source>
        <dbReference type="ARBA" id="ARBA00022989"/>
    </source>
</evidence>
<accession>H0R0J1</accession>
<comment type="caution">
    <text evidence="11">The sequence shown here is derived from an EMBL/GenBank/DDBJ whole genome shotgun (WGS) entry which is preliminary data.</text>
</comment>
<keyword evidence="5 8" id="KW-1133">Transmembrane helix</keyword>
<dbReference type="InterPro" id="IPR011014">
    <property type="entry name" value="MscS_channel_TM-2"/>
</dbReference>
<comment type="similarity">
    <text evidence="2">Belongs to the MscS (TC 1.A.23) family.</text>
</comment>
<dbReference type="Gene3D" id="3.30.70.100">
    <property type="match status" value="1"/>
</dbReference>
<evidence type="ECO:0000256" key="2">
    <source>
        <dbReference type="ARBA" id="ARBA00008017"/>
    </source>
</evidence>
<dbReference type="InterPro" id="IPR006685">
    <property type="entry name" value="MscS_channel_2nd"/>
</dbReference>
<dbReference type="InterPro" id="IPR049278">
    <property type="entry name" value="MS_channel_C"/>
</dbReference>
<dbReference type="SUPFAM" id="SSF82861">
    <property type="entry name" value="Mechanosensitive channel protein MscS (YggB), transmembrane region"/>
    <property type="match status" value="1"/>
</dbReference>
<dbReference type="InterPro" id="IPR010920">
    <property type="entry name" value="LSM_dom_sf"/>
</dbReference>
<reference evidence="11 12" key="1">
    <citation type="submission" date="2011-12" db="EMBL/GenBank/DDBJ databases">
        <title>Whole genome shotgun sequence of Gordonia effusa NBRC 100432.</title>
        <authorList>
            <person name="Yoshida I."/>
            <person name="Takarada H."/>
            <person name="Hosoyama A."/>
            <person name="Tsuchikane K."/>
            <person name="Katsumata H."/>
            <person name="Yamazaki S."/>
            <person name="Fujita N."/>
        </authorList>
    </citation>
    <scope>NUCLEOTIDE SEQUENCE [LARGE SCALE GENOMIC DNA]</scope>
    <source>
        <strain evidence="11 12">NBRC 100432</strain>
    </source>
</reference>
<keyword evidence="12" id="KW-1185">Reference proteome</keyword>
<keyword evidence="6 8" id="KW-0472">Membrane</keyword>